<keyword evidence="1" id="KW-0234">DNA repair</keyword>
<dbReference type="InterPro" id="IPR010285">
    <property type="entry name" value="DNA_helicase_pif1-like_DEAD"/>
</dbReference>
<comment type="cofactor">
    <cofactor evidence="1">
        <name>Mg(2+)</name>
        <dbReference type="ChEBI" id="CHEBI:18420"/>
    </cofactor>
</comment>
<keyword evidence="1" id="KW-0067">ATP-binding</keyword>
<keyword evidence="1" id="KW-0233">DNA recombination</keyword>
<evidence type="ECO:0000259" key="2">
    <source>
        <dbReference type="Pfam" id="PF05970"/>
    </source>
</evidence>
<dbReference type="InParanoid" id="A0A409X054"/>
<dbReference type="Pfam" id="PF05970">
    <property type="entry name" value="PIF1"/>
    <property type="match status" value="1"/>
</dbReference>
<dbReference type="Gene3D" id="3.40.50.300">
    <property type="entry name" value="P-loop containing nucleotide triphosphate hydrolases"/>
    <property type="match status" value="1"/>
</dbReference>
<dbReference type="PANTHER" id="PTHR10492">
    <property type="match status" value="1"/>
</dbReference>
<keyword evidence="1" id="KW-0378">Hydrolase</keyword>
<comment type="caution">
    <text evidence="3">The sequence shown here is derived from an EMBL/GenBank/DDBJ whole genome shotgun (WGS) entry which is preliminary data.</text>
</comment>
<dbReference type="GO" id="GO:0005524">
    <property type="term" value="F:ATP binding"/>
    <property type="evidence" value="ECO:0007669"/>
    <property type="project" value="UniProtKB-KW"/>
</dbReference>
<dbReference type="AlphaFoldDB" id="A0A409X054"/>
<dbReference type="GO" id="GO:0006281">
    <property type="term" value="P:DNA repair"/>
    <property type="evidence" value="ECO:0007669"/>
    <property type="project" value="UniProtKB-KW"/>
</dbReference>
<dbReference type="PANTHER" id="PTHR10492:SF57">
    <property type="entry name" value="ATP-DEPENDENT DNA HELICASE"/>
    <property type="match status" value="1"/>
</dbReference>
<evidence type="ECO:0000313" key="4">
    <source>
        <dbReference type="Proteomes" id="UP000283269"/>
    </source>
</evidence>
<keyword evidence="4" id="KW-1185">Reference proteome</keyword>
<dbReference type="GO" id="GO:0043139">
    <property type="term" value="F:5'-3' DNA helicase activity"/>
    <property type="evidence" value="ECO:0007669"/>
    <property type="project" value="UniProtKB-EC"/>
</dbReference>
<dbReference type="OrthoDB" id="3366231at2759"/>
<keyword evidence="1" id="KW-0547">Nucleotide-binding</keyword>
<dbReference type="SUPFAM" id="SSF52540">
    <property type="entry name" value="P-loop containing nucleoside triphosphate hydrolases"/>
    <property type="match status" value="1"/>
</dbReference>
<dbReference type="STRING" id="93625.A0A409X054"/>
<keyword evidence="1" id="KW-0227">DNA damage</keyword>
<organism evidence="3 4">
    <name type="scientific">Psilocybe cyanescens</name>
    <dbReference type="NCBI Taxonomy" id="93625"/>
    <lineage>
        <taxon>Eukaryota</taxon>
        <taxon>Fungi</taxon>
        <taxon>Dikarya</taxon>
        <taxon>Basidiomycota</taxon>
        <taxon>Agaricomycotina</taxon>
        <taxon>Agaricomycetes</taxon>
        <taxon>Agaricomycetidae</taxon>
        <taxon>Agaricales</taxon>
        <taxon>Agaricineae</taxon>
        <taxon>Strophariaceae</taxon>
        <taxon>Psilocybe</taxon>
    </lineage>
</organism>
<sequence length="430" mass="48508">MEFYTLFHHAPWDPANSDKPNYYLEKPNHLHSPRKHVILRNLAHKHIARLQTVRPTAGDIFYLRCILSHKPVASFNDTLTVDGQSVLTYQEAATKLGLFAEENEATSAFLEAIQALRTPRQLRYLFIHLLVNDCIPTPLIFWINFADHLSHDFFLQHNHSRDLGHNLTLRELGNLLGEYGKTLELYGFPVVEVYKMEVAHELERWEQHRDALENRAAEGIDLFNDEQSLIYDDIMRAVIFDAPLCLYIDGKAGTGKTFVVRAICDKVRSMGRICLPMATSAFAAQLYDGGRTVHTTFKVPVTDQNEMLLSTIQDDFVNEIGDGYGPVVPLAGFNVVKQPDDIIYSVFPDNVLQSPEECVQRAILAPTNAQVDAYNSIMLSRLDGEERTYIAADSLKEVAEAGLIPPTSALDFVTKKTPPGLPKHTLQIKH</sequence>
<name>A0A409X054_PSICY</name>
<dbReference type="EC" id="5.6.2.3" evidence="1"/>
<evidence type="ECO:0000313" key="3">
    <source>
        <dbReference type="EMBL" id="PPQ84163.1"/>
    </source>
</evidence>
<accession>A0A409X054</accession>
<keyword evidence="1" id="KW-0347">Helicase</keyword>
<dbReference type="GO" id="GO:0016887">
    <property type="term" value="F:ATP hydrolysis activity"/>
    <property type="evidence" value="ECO:0007669"/>
    <property type="project" value="RHEA"/>
</dbReference>
<evidence type="ECO:0000256" key="1">
    <source>
        <dbReference type="RuleBase" id="RU363044"/>
    </source>
</evidence>
<dbReference type="InterPro" id="IPR027417">
    <property type="entry name" value="P-loop_NTPase"/>
</dbReference>
<proteinExistence type="inferred from homology"/>
<dbReference type="EMBL" id="NHYD01002923">
    <property type="protein sequence ID" value="PPQ84163.1"/>
    <property type="molecule type" value="Genomic_DNA"/>
</dbReference>
<feature type="domain" description="DNA helicase Pif1-like DEAD-box helicase" evidence="2">
    <location>
        <begin position="223"/>
        <end position="310"/>
    </location>
</feature>
<reference evidence="3 4" key="1">
    <citation type="journal article" date="2018" name="Evol. Lett.">
        <title>Horizontal gene cluster transfer increased hallucinogenic mushroom diversity.</title>
        <authorList>
            <person name="Reynolds H.T."/>
            <person name="Vijayakumar V."/>
            <person name="Gluck-Thaler E."/>
            <person name="Korotkin H.B."/>
            <person name="Matheny P.B."/>
            <person name="Slot J.C."/>
        </authorList>
    </citation>
    <scope>NUCLEOTIDE SEQUENCE [LARGE SCALE GENOMIC DNA]</scope>
    <source>
        <strain evidence="3 4">2631</strain>
    </source>
</reference>
<gene>
    <name evidence="3" type="ORF">CVT25_002029</name>
</gene>
<dbReference type="GO" id="GO:0000723">
    <property type="term" value="P:telomere maintenance"/>
    <property type="evidence" value="ECO:0007669"/>
    <property type="project" value="InterPro"/>
</dbReference>
<comment type="similarity">
    <text evidence="1">Belongs to the helicase family.</text>
</comment>
<dbReference type="Proteomes" id="UP000283269">
    <property type="component" value="Unassembled WGS sequence"/>
</dbReference>
<dbReference type="GO" id="GO:0006310">
    <property type="term" value="P:DNA recombination"/>
    <property type="evidence" value="ECO:0007669"/>
    <property type="project" value="UniProtKB-KW"/>
</dbReference>
<comment type="catalytic activity">
    <reaction evidence="1">
        <text>ATP + H2O = ADP + phosphate + H(+)</text>
        <dbReference type="Rhea" id="RHEA:13065"/>
        <dbReference type="ChEBI" id="CHEBI:15377"/>
        <dbReference type="ChEBI" id="CHEBI:15378"/>
        <dbReference type="ChEBI" id="CHEBI:30616"/>
        <dbReference type="ChEBI" id="CHEBI:43474"/>
        <dbReference type="ChEBI" id="CHEBI:456216"/>
        <dbReference type="EC" id="5.6.2.3"/>
    </reaction>
</comment>
<protein>
    <recommendedName>
        <fullName evidence="1">ATP-dependent DNA helicase</fullName>
        <ecNumber evidence="1">5.6.2.3</ecNumber>
    </recommendedName>
</protein>